<sequence length="49" mass="5827">KLSLNWRKKKIQKLEATKVDFSSNNLYKNDIKEEKTQERSHGSSLDYNI</sequence>
<evidence type="ECO:0000313" key="1">
    <source>
        <dbReference type="EMBL" id="CAG8835307.1"/>
    </source>
</evidence>
<reference evidence="1" key="1">
    <citation type="submission" date="2021-06" db="EMBL/GenBank/DDBJ databases">
        <authorList>
            <person name="Kallberg Y."/>
            <person name="Tangrot J."/>
            <person name="Rosling A."/>
        </authorList>
    </citation>
    <scope>NUCLEOTIDE SEQUENCE</scope>
    <source>
        <strain evidence="1">MA461A</strain>
    </source>
</reference>
<protein>
    <submittedName>
        <fullName evidence="1">13830_t:CDS:1</fullName>
    </submittedName>
</protein>
<proteinExistence type="predicted"/>
<feature type="non-terminal residue" evidence="1">
    <location>
        <position position="1"/>
    </location>
</feature>
<dbReference type="Proteomes" id="UP000789920">
    <property type="component" value="Unassembled WGS sequence"/>
</dbReference>
<organism evidence="1 2">
    <name type="scientific">Racocetra persica</name>
    <dbReference type="NCBI Taxonomy" id="160502"/>
    <lineage>
        <taxon>Eukaryota</taxon>
        <taxon>Fungi</taxon>
        <taxon>Fungi incertae sedis</taxon>
        <taxon>Mucoromycota</taxon>
        <taxon>Glomeromycotina</taxon>
        <taxon>Glomeromycetes</taxon>
        <taxon>Diversisporales</taxon>
        <taxon>Gigasporaceae</taxon>
        <taxon>Racocetra</taxon>
    </lineage>
</organism>
<evidence type="ECO:0000313" key="2">
    <source>
        <dbReference type="Proteomes" id="UP000789920"/>
    </source>
</evidence>
<gene>
    <name evidence="1" type="ORF">RPERSI_LOCUS29503</name>
</gene>
<comment type="caution">
    <text evidence="1">The sequence shown here is derived from an EMBL/GenBank/DDBJ whole genome shotgun (WGS) entry which is preliminary data.</text>
</comment>
<name>A0ACA9SDS2_9GLOM</name>
<dbReference type="EMBL" id="CAJVQC010111556">
    <property type="protein sequence ID" value="CAG8835307.1"/>
    <property type="molecule type" value="Genomic_DNA"/>
</dbReference>
<accession>A0ACA9SDS2</accession>
<keyword evidence="2" id="KW-1185">Reference proteome</keyword>